<gene>
    <name evidence="1" type="ordered locus">Hipma_0229</name>
</gene>
<name>F2LXM0_HIPMA</name>
<dbReference type="STRING" id="760142.Hipma_0229"/>
<sequence>MMRRFIFLFLALVFVLSSCSMLEKVGFTTYKTEYTQLLKRRTKSYTLYRDFSTIAKIKVTHFNKKLFSYYINTTSHSIKDKRFESYLDEFDSYDIYYVAFYTPDFDINNLSDKNSFWNTYLSACGEILRPVSIDSIDTNDWRSNWLISVDMERWAREYVVKFKRVNCRRKILAFSSFLGTAMLDFEDDDKSKNK</sequence>
<dbReference type="PROSITE" id="PS51257">
    <property type="entry name" value="PROKAR_LIPOPROTEIN"/>
    <property type="match status" value="1"/>
</dbReference>
<dbReference type="InParanoid" id="F2LXM0"/>
<evidence type="ECO:0000313" key="1">
    <source>
        <dbReference type="EMBL" id="AEA33206.1"/>
    </source>
</evidence>
<protein>
    <recommendedName>
        <fullName evidence="3">Lipoprotein</fullName>
    </recommendedName>
</protein>
<reference evidence="2" key="2">
    <citation type="submission" date="2011-03" db="EMBL/GenBank/DDBJ databases">
        <title>The complete genome of Hippea maritima DSM 10411.</title>
        <authorList>
            <consortium name="US DOE Joint Genome Institute (JGI-PGF)"/>
            <person name="Lucas S."/>
            <person name="Copeland A."/>
            <person name="Lapidus A."/>
            <person name="Bruce D."/>
            <person name="Goodwin L."/>
            <person name="Pitluck S."/>
            <person name="Peters L."/>
            <person name="Kyrpides N."/>
            <person name="Mavromatis K."/>
            <person name="Pagani I."/>
            <person name="Ivanova N."/>
            <person name="Mikhailova N."/>
            <person name="Lu M."/>
            <person name="Detter J.C."/>
            <person name="Tapia R."/>
            <person name="Han C."/>
            <person name="Land M."/>
            <person name="Hauser L."/>
            <person name="Markowitz V."/>
            <person name="Cheng J.-F."/>
            <person name="Hugenholtz P."/>
            <person name="Woyke T."/>
            <person name="Wu D."/>
            <person name="Spring S."/>
            <person name="Schroeder M."/>
            <person name="Brambilla E."/>
            <person name="Klenk H.-P."/>
            <person name="Eisen J.A."/>
        </authorList>
    </citation>
    <scope>NUCLEOTIDE SEQUENCE [LARGE SCALE GENOMIC DNA]</scope>
    <source>
        <strain evidence="2">ATCC 700847 / DSM 10411 / MH2</strain>
    </source>
</reference>
<proteinExistence type="predicted"/>
<evidence type="ECO:0008006" key="3">
    <source>
        <dbReference type="Google" id="ProtNLM"/>
    </source>
</evidence>
<dbReference type="EMBL" id="CP002606">
    <property type="protein sequence ID" value="AEA33206.1"/>
    <property type="molecule type" value="Genomic_DNA"/>
</dbReference>
<reference evidence="1 2" key="1">
    <citation type="journal article" date="2011" name="Stand. Genomic Sci.">
        <title>Complete genome sequence of the thermophilic sulfur-reducer Hippea maritima type strain (MH(2)).</title>
        <authorList>
            <person name="Huntemann M."/>
            <person name="Lu M."/>
            <person name="Nolan M."/>
            <person name="Lapidus A."/>
            <person name="Lucas S."/>
            <person name="Hammon N."/>
            <person name="Deshpande S."/>
            <person name="Cheng J.F."/>
            <person name="Tapia R."/>
            <person name="Han C."/>
            <person name="Goodwin L."/>
            <person name="Pitluck S."/>
            <person name="Liolios K."/>
            <person name="Pagani I."/>
            <person name="Ivanova N."/>
            <person name="Ovchinikova G."/>
            <person name="Pati A."/>
            <person name="Chen A."/>
            <person name="Palaniappan K."/>
            <person name="Land M."/>
            <person name="Hauser L."/>
            <person name="Jeffries C.D."/>
            <person name="Detter J.C."/>
            <person name="Brambilla E.M."/>
            <person name="Rohde M."/>
            <person name="Spring S."/>
            <person name="Goker M."/>
            <person name="Woyke T."/>
            <person name="Bristow J."/>
            <person name="Eisen J.A."/>
            <person name="Markowitz V."/>
            <person name="Hugenholtz P."/>
            <person name="Kyrpides N.C."/>
            <person name="Klenk H.P."/>
            <person name="Mavromatis K."/>
        </authorList>
    </citation>
    <scope>NUCLEOTIDE SEQUENCE [LARGE SCALE GENOMIC DNA]</scope>
    <source>
        <strain evidence="2">ATCC 700847 / DSM 10411 / MH2</strain>
    </source>
</reference>
<dbReference type="AlphaFoldDB" id="F2LXM0"/>
<dbReference type="KEGG" id="hmr:Hipma_0229"/>
<accession>F2LXM0</accession>
<organism evidence="1 2">
    <name type="scientific">Hippea maritima (strain ATCC 700847 / DSM 10411 / MH2)</name>
    <dbReference type="NCBI Taxonomy" id="760142"/>
    <lineage>
        <taxon>Bacteria</taxon>
        <taxon>Pseudomonadati</taxon>
        <taxon>Campylobacterota</taxon>
        <taxon>Desulfurellia</taxon>
        <taxon>Desulfurellales</taxon>
        <taxon>Hippeaceae</taxon>
        <taxon>Hippea</taxon>
    </lineage>
</organism>
<keyword evidence="2" id="KW-1185">Reference proteome</keyword>
<dbReference type="eggNOG" id="ENOG5033MBY">
    <property type="taxonomic scope" value="Bacteria"/>
</dbReference>
<dbReference type="Proteomes" id="UP000008139">
    <property type="component" value="Chromosome"/>
</dbReference>
<evidence type="ECO:0000313" key="2">
    <source>
        <dbReference type="Proteomes" id="UP000008139"/>
    </source>
</evidence>
<dbReference type="HOGENOM" id="CLU_1419415_0_0_7"/>